<name>A0A6A6HIP4_VIRVR</name>
<comment type="similarity">
    <text evidence="1">Belongs to the actin family.</text>
</comment>
<dbReference type="CDD" id="cd13395">
    <property type="entry name" value="ASKHA_NBD_Arp4_ACTL6-like"/>
    <property type="match status" value="1"/>
</dbReference>
<gene>
    <name evidence="2" type="ORF">EV356DRAFT_15337</name>
</gene>
<keyword evidence="3" id="KW-1185">Reference proteome</keyword>
<dbReference type="Pfam" id="PF00022">
    <property type="entry name" value="Actin"/>
    <property type="match status" value="1"/>
</dbReference>
<reference evidence="2" key="1">
    <citation type="journal article" date="2020" name="Stud. Mycol.">
        <title>101 Dothideomycetes genomes: a test case for predicting lifestyles and emergence of pathogens.</title>
        <authorList>
            <person name="Haridas S."/>
            <person name="Albert R."/>
            <person name="Binder M."/>
            <person name="Bloem J."/>
            <person name="Labutti K."/>
            <person name="Salamov A."/>
            <person name="Andreopoulos B."/>
            <person name="Baker S."/>
            <person name="Barry K."/>
            <person name="Bills G."/>
            <person name="Bluhm B."/>
            <person name="Cannon C."/>
            <person name="Castanera R."/>
            <person name="Culley D."/>
            <person name="Daum C."/>
            <person name="Ezra D."/>
            <person name="Gonzalez J."/>
            <person name="Henrissat B."/>
            <person name="Kuo A."/>
            <person name="Liang C."/>
            <person name="Lipzen A."/>
            <person name="Lutzoni F."/>
            <person name="Magnuson J."/>
            <person name="Mondo S."/>
            <person name="Nolan M."/>
            <person name="Ohm R."/>
            <person name="Pangilinan J."/>
            <person name="Park H.-J."/>
            <person name="Ramirez L."/>
            <person name="Alfaro M."/>
            <person name="Sun H."/>
            <person name="Tritt A."/>
            <person name="Yoshinaga Y."/>
            <person name="Zwiers L.-H."/>
            <person name="Turgeon B."/>
            <person name="Goodwin S."/>
            <person name="Spatafora J."/>
            <person name="Crous P."/>
            <person name="Grigoriev I."/>
        </authorList>
    </citation>
    <scope>NUCLEOTIDE SEQUENCE</scope>
    <source>
        <strain evidence="2">Tuck. ex Michener</strain>
    </source>
</reference>
<evidence type="ECO:0000313" key="3">
    <source>
        <dbReference type="Proteomes" id="UP000800092"/>
    </source>
</evidence>
<dbReference type="InterPro" id="IPR004000">
    <property type="entry name" value="Actin"/>
</dbReference>
<sequence length="476" mass="51877">MATAPASSMPPVPSTAEYGGDEVSALVLDPGYSTTRAGFAGEDVPKSVVPTYYGKHGSESSKFKLFFGDNSIHNPAADFYIHNPMSSDSTVEDWEVAKQLWEYSIVSRLTGQRPGDPSKNGLNDAQEGDVKMEDVEEFERPLAESPLLMTEPAWNPPKSREKAIEIAMEEWGAPAFFMVKDGVSAAFSAGKPTALVIDIGAATTKVTPVVDGIVLKKGVQKSPFAGNFVSQQIRNIFSTSQPTVPLVPHYMVQAKVPVDAGQPSQATYKSFANPPPDSFRRLQEDRVLLEFKESVVQVWPGGSRFNEDQVRQSGVGGRPFEMPDGWNQVFGPERFKATEGLFDAKQAVPGPEGSSDNRPKPDQTIPAMIQNALAAVDVDSKPHMLNNVVVTGSSSLLYGFTDRINAELQALFPSPRVRLSAPSNTAERKFAPWIGGSILASLGSFHQMWVSKSEFAEHGRYELLFSRFSYGIITHV</sequence>
<dbReference type="OrthoDB" id="5132116at2759"/>
<evidence type="ECO:0000256" key="1">
    <source>
        <dbReference type="RuleBase" id="RU000487"/>
    </source>
</evidence>
<dbReference type="Proteomes" id="UP000800092">
    <property type="component" value="Unassembled WGS sequence"/>
</dbReference>
<dbReference type="EMBL" id="ML991780">
    <property type="protein sequence ID" value="KAF2237403.1"/>
    <property type="molecule type" value="Genomic_DNA"/>
</dbReference>
<proteinExistence type="inferred from homology"/>
<dbReference type="SUPFAM" id="SSF53067">
    <property type="entry name" value="Actin-like ATPase domain"/>
    <property type="match status" value="2"/>
</dbReference>
<dbReference type="Gene3D" id="3.30.420.40">
    <property type="match status" value="4"/>
</dbReference>
<dbReference type="FunFam" id="3.30.420.40:FF:000058">
    <property type="entry name" value="Putative actin-related protein 5"/>
    <property type="match status" value="1"/>
</dbReference>
<dbReference type="SMART" id="SM00268">
    <property type="entry name" value="ACTIN"/>
    <property type="match status" value="1"/>
</dbReference>
<protein>
    <submittedName>
        <fullName evidence="2">Actin/actin-like protein</fullName>
    </submittedName>
</protein>
<dbReference type="AlphaFoldDB" id="A0A6A6HIP4"/>
<organism evidence="2 3">
    <name type="scientific">Viridothelium virens</name>
    <name type="common">Speckled blister lichen</name>
    <name type="synonym">Trypethelium virens</name>
    <dbReference type="NCBI Taxonomy" id="1048519"/>
    <lineage>
        <taxon>Eukaryota</taxon>
        <taxon>Fungi</taxon>
        <taxon>Dikarya</taxon>
        <taxon>Ascomycota</taxon>
        <taxon>Pezizomycotina</taxon>
        <taxon>Dothideomycetes</taxon>
        <taxon>Dothideomycetes incertae sedis</taxon>
        <taxon>Trypetheliales</taxon>
        <taxon>Trypetheliaceae</taxon>
        <taxon>Viridothelium</taxon>
    </lineage>
</organism>
<dbReference type="InterPro" id="IPR043129">
    <property type="entry name" value="ATPase_NBD"/>
</dbReference>
<accession>A0A6A6HIP4</accession>
<evidence type="ECO:0000313" key="2">
    <source>
        <dbReference type="EMBL" id="KAF2237403.1"/>
    </source>
</evidence>
<dbReference type="PANTHER" id="PTHR11937">
    <property type="entry name" value="ACTIN"/>
    <property type="match status" value="1"/>
</dbReference>